<dbReference type="Proteomes" id="UP001469553">
    <property type="component" value="Unassembled WGS sequence"/>
</dbReference>
<name>A0ABV0ZQB7_9TELE</name>
<evidence type="ECO:0000313" key="3">
    <source>
        <dbReference type="Proteomes" id="UP001469553"/>
    </source>
</evidence>
<evidence type="ECO:0000313" key="2">
    <source>
        <dbReference type="EMBL" id="MEQ2308459.1"/>
    </source>
</evidence>
<gene>
    <name evidence="2" type="ORF">AMECASPLE_028473</name>
</gene>
<keyword evidence="3" id="KW-1185">Reference proteome</keyword>
<feature type="compositionally biased region" description="Basic and acidic residues" evidence="1">
    <location>
        <begin position="197"/>
        <end position="214"/>
    </location>
</feature>
<evidence type="ECO:0000256" key="1">
    <source>
        <dbReference type="SAM" id="MobiDB-lite"/>
    </source>
</evidence>
<feature type="region of interest" description="Disordered" evidence="1">
    <location>
        <begin position="187"/>
        <end position="214"/>
    </location>
</feature>
<accession>A0ABV0ZQB7</accession>
<proteinExistence type="predicted"/>
<protein>
    <submittedName>
        <fullName evidence="2">Uncharacterized protein</fullName>
    </submittedName>
</protein>
<organism evidence="2 3">
    <name type="scientific">Ameca splendens</name>
    <dbReference type="NCBI Taxonomy" id="208324"/>
    <lineage>
        <taxon>Eukaryota</taxon>
        <taxon>Metazoa</taxon>
        <taxon>Chordata</taxon>
        <taxon>Craniata</taxon>
        <taxon>Vertebrata</taxon>
        <taxon>Euteleostomi</taxon>
        <taxon>Actinopterygii</taxon>
        <taxon>Neopterygii</taxon>
        <taxon>Teleostei</taxon>
        <taxon>Neoteleostei</taxon>
        <taxon>Acanthomorphata</taxon>
        <taxon>Ovalentaria</taxon>
        <taxon>Atherinomorphae</taxon>
        <taxon>Cyprinodontiformes</taxon>
        <taxon>Goodeidae</taxon>
        <taxon>Ameca</taxon>
    </lineage>
</organism>
<reference evidence="2 3" key="1">
    <citation type="submission" date="2021-06" db="EMBL/GenBank/DDBJ databases">
        <authorList>
            <person name="Palmer J.M."/>
        </authorList>
    </citation>
    <scope>NUCLEOTIDE SEQUENCE [LARGE SCALE GENOMIC DNA]</scope>
    <source>
        <strain evidence="2 3">AS_MEX2019</strain>
        <tissue evidence="2">Muscle</tissue>
    </source>
</reference>
<comment type="caution">
    <text evidence="2">The sequence shown here is derived from an EMBL/GenBank/DDBJ whole genome shotgun (WGS) entry which is preliminary data.</text>
</comment>
<sequence>MQLKDGVLKPVRGMVLPLVVPPGLGAEQLQKTAEQKMMAFNKHFRSGPCFLFYPDGTKITNIPGTETAFSLKLYKEALGKAYQRITVYLCTVEDFLADPQQFTSHSSDSEMIITSRSAKEFNLADTVLFEPNLHSTSDRSRESSHFDSAAPISSVMTDYRIIIVIMRSIFSRYTQLFAPIIVDDEGDSGSDAGSLDLPKDAESRMLPHYRPSET</sequence>
<dbReference type="EMBL" id="JAHRIP010068971">
    <property type="protein sequence ID" value="MEQ2308459.1"/>
    <property type="molecule type" value="Genomic_DNA"/>
</dbReference>